<dbReference type="NCBIfam" id="TIGR01667">
    <property type="entry name" value="YCCS_YHFK"/>
    <property type="match status" value="1"/>
</dbReference>
<evidence type="ECO:0000256" key="6">
    <source>
        <dbReference type="ARBA" id="ARBA00043993"/>
    </source>
</evidence>
<evidence type="ECO:0000259" key="9">
    <source>
        <dbReference type="Pfam" id="PF13515"/>
    </source>
</evidence>
<keyword evidence="4 7" id="KW-1133">Transmembrane helix</keyword>
<feature type="transmembrane region" description="Helical" evidence="7">
    <location>
        <begin position="13"/>
        <end position="32"/>
    </location>
</feature>
<evidence type="ECO:0000256" key="5">
    <source>
        <dbReference type="ARBA" id="ARBA00023136"/>
    </source>
</evidence>
<sequence>MWRRLIYHPEVNYALRQTLVLCLPVAVGLILGQLQHGLLFSLVPACCNIAGLDTPHKRFFKRLIIGGSLFAGCSLIVQLLLADDIPLPFILTGLAMVLGVTAEISALHGRLLPASLIAAIFTLSLAGNMPIWEPLLIYALGTLWYGLFNWFWFWLWREQPLRESLSLLYRQLAEYCEAKYSLLTQHTDPNTALPPLLNRQQKVVDLISQCYQQMHMLAANQHNDYKRLLRAFQMGLDLQEHISVSLHQPEEVQKLVERSHAEAVIRWNAQTVAARLRVMADDILYHRFPTRFNMDKQIGALEKIARQHPDNPVGQFCAWHFSRIAKVLRAQRPLYPRNLMADKERRLPLFPALKSYLSLKSPALRNAARLSVMLSIASLMGAALHLPKPYWILMTVLLVTQNGYGATRVRIFHRAAGTLAGLVIAAVTLHYHFPEGFALTAMLVITLISYLIIRKSYGWATVGFTITAVYTLQLLTLNGEQFIVARFADTIIGCLIAFGGMLWLWPQWQSGLLRKNAHSALEADQEAIQLILSDDPSAEKLAYQRMRVNQAHNALFNSLNQAMQEPGFNTHYLEDMKLWVTHSQFIVEHINAMTTLAREHDTLSPELMQRYLESCEVALQRCQQRLEYDESGSSGDVNIMESPDTLSHGPLSTMEQHLQRILGHLNTMHTISSVAWRQRPRHGIWLNRHIN</sequence>
<evidence type="ECO:0000259" key="8">
    <source>
        <dbReference type="Pfam" id="PF12805"/>
    </source>
</evidence>
<accession>A0ABY3S9Q6</accession>
<organism evidence="10 11">
    <name type="scientific">Pseudocitrobacter corydidari</name>
    <dbReference type="NCBI Taxonomy" id="2891570"/>
    <lineage>
        <taxon>Bacteria</taxon>
        <taxon>Pseudomonadati</taxon>
        <taxon>Pseudomonadota</taxon>
        <taxon>Gammaproteobacteria</taxon>
        <taxon>Enterobacterales</taxon>
        <taxon>Enterobacteriaceae</taxon>
        <taxon>Pseudocitrobacter</taxon>
    </lineage>
</organism>
<feature type="transmembrane region" description="Helical" evidence="7">
    <location>
        <begin position="414"/>
        <end position="431"/>
    </location>
</feature>
<evidence type="ECO:0008006" key="12">
    <source>
        <dbReference type="Google" id="ProtNLM"/>
    </source>
</evidence>
<dbReference type="PANTHER" id="PTHR30509:SF23">
    <property type="entry name" value="INNER MEMBRANE PROTEIN"/>
    <property type="match status" value="1"/>
</dbReference>
<dbReference type="Pfam" id="PF12805">
    <property type="entry name" value="FUSC-like"/>
    <property type="match status" value="1"/>
</dbReference>
<feature type="domain" description="Integral membrane bound transporter" evidence="9">
    <location>
        <begin position="376"/>
        <end position="498"/>
    </location>
</feature>
<dbReference type="Proteomes" id="UP001199659">
    <property type="component" value="Chromosome"/>
</dbReference>
<dbReference type="Pfam" id="PF13515">
    <property type="entry name" value="FUSC_2"/>
    <property type="match status" value="1"/>
</dbReference>
<evidence type="ECO:0000313" key="11">
    <source>
        <dbReference type="Proteomes" id="UP001199659"/>
    </source>
</evidence>
<evidence type="ECO:0000256" key="2">
    <source>
        <dbReference type="ARBA" id="ARBA00022475"/>
    </source>
</evidence>
<feature type="transmembrane region" description="Helical" evidence="7">
    <location>
        <begin position="460"/>
        <end position="477"/>
    </location>
</feature>
<gene>
    <name evidence="10" type="ORF">G163CM_39500</name>
</gene>
<evidence type="ECO:0000256" key="4">
    <source>
        <dbReference type="ARBA" id="ARBA00022989"/>
    </source>
</evidence>
<dbReference type="EMBL" id="CP087880">
    <property type="protein sequence ID" value="UGS43185.1"/>
    <property type="molecule type" value="Genomic_DNA"/>
</dbReference>
<protein>
    <recommendedName>
        <fullName evidence="12">Integral membrane protein YccS N-terminal domain-containing protein</fullName>
    </recommendedName>
</protein>
<feature type="transmembrane region" description="Helical" evidence="7">
    <location>
        <begin position="63"/>
        <end position="81"/>
    </location>
</feature>
<dbReference type="RefSeq" id="WP_015962709.1">
    <property type="nucleotide sequence ID" value="NZ_CP087880.1"/>
</dbReference>
<feature type="domain" description="Integral membrane protein YccS N-terminal" evidence="8">
    <location>
        <begin position="63"/>
        <end position="330"/>
    </location>
</feature>
<dbReference type="InterPro" id="IPR049453">
    <property type="entry name" value="Memb_transporter_dom"/>
</dbReference>
<feature type="transmembrane region" description="Helical" evidence="7">
    <location>
        <begin position="87"/>
        <end position="104"/>
    </location>
</feature>
<proteinExistence type="inferred from homology"/>
<comment type="similarity">
    <text evidence="6">Belongs to the YccS/YhfK family.</text>
</comment>
<dbReference type="InterPro" id="IPR010020">
    <property type="entry name" value="Integral_membrane_YCCS_YHJK"/>
</dbReference>
<evidence type="ECO:0000256" key="3">
    <source>
        <dbReference type="ARBA" id="ARBA00022692"/>
    </source>
</evidence>
<evidence type="ECO:0000256" key="1">
    <source>
        <dbReference type="ARBA" id="ARBA00004651"/>
    </source>
</evidence>
<evidence type="ECO:0000256" key="7">
    <source>
        <dbReference type="SAM" id="Phobius"/>
    </source>
</evidence>
<feature type="transmembrane region" description="Helical" evidence="7">
    <location>
        <begin position="437"/>
        <end position="453"/>
    </location>
</feature>
<feature type="transmembrane region" description="Helical" evidence="7">
    <location>
        <begin position="135"/>
        <end position="156"/>
    </location>
</feature>
<keyword evidence="5 7" id="KW-0472">Membrane</keyword>
<comment type="subcellular location">
    <subcellularLocation>
        <location evidence="1">Cell membrane</location>
        <topology evidence="1">Multi-pass membrane protein</topology>
    </subcellularLocation>
</comment>
<evidence type="ECO:0000313" key="10">
    <source>
        <dbReference type="EMBL" id="UGS43185.1"/>
    </source>
</evidence>
<name>A0ABY3S9Q6_9ENTR</name>
<keyword evidence="3 7" id="KW-0812">Transmembrane</keyword>
<dbReference type="InterPro" id="IPR032692">
    <property type="entry name" value="YccS_N"/>
</dbReference>
<feature type="transmembrane region" description="Helical" evidence="7">
    <location>
        <begin position="483"/>
        <end position="505"/>
    </location>
</feature>
<dbReference type="PANTHER" id="PTHR30509">
    <property type="entry name" value="P-HYDROXYBENZOIC ACID EFFLUX PUMP SUBUNIT-RELATED"/>
    <property type="match status" value="1"/>
</dbReference>
<keyword evidence="11" id="KW-1185">Reference proteome</keyword>
<reference evidence="10 11" key="1">
    <citation type="journal article" date="2022" name="Int. J. Syst. Evol. Microbiol.">
        <title>Pseudocitrobacter corydidari sp. nov., isolated from the Asian emerald cockroach Corydidarum magnifica.</title>
        <authorList>
            <person name="Guzman J."/>
            <person name="Poehlein A."/>
            <person name="Glaeser S.P."/>
            <person name="Schwengers O."/>
            <person name="Blom J."/>
            <person name="Hollensteiner J."/>
            <person name="Kampfer P."/>
            <person name="Vilcinskas A."/>
        </authorList>
    </citation>
    <scope>NUCLEOTIDE SEQUENCE [LARGE SCALE GENOMIC DNA]</scope>
    <source>
        <strain evidence="10">G163CM</strain>
    </source>
</reference>
<keyword evidence="2" id="KW-1003">Cell membrane</keyword>